<keyword evidence="5" id="KW-0597">Phosphoprotein</keyword>
<dbReference type="PANTHER" id="PTHR45528">
    <property type="entry name" value="SENSOR HISTIDINE KINASE CPXA"/>
    <property type="match status" value="1"/>
</dbReference>
<dbReference type="CDD" id="cd06225">
    <property type="entry name" value="HAMP"/>
    <property type="match status" value="1"/>
</dbReference>
<evidence type="ECO:0000259" key="16">
    <source>
        <dbReference type="PROSITE" id="PS50109"/>
    </source>
</evidence>
<reference evidence="18 19" key="1">
    <citation type="submission" date="2016-11" db="EMBL/GenBank/DDBJ databases">
        <title>Actinomyces gypaetusis sp. nov. isolated from the vulture Gypaetus barbatus in Qinghai Tibet Plateau China.</title>
        <authorList>
            <person name="Meng X."/>
        </authorList>
    </citation>
    <scope>NUCLEOTIDE SEQUENCE [LARGE SCALE GENOMIC DNA]</scope>
    <source>
        <strain evidence="18 19">VUL4_2</strain>
    </source>
</reference>
<keyword evidence="4" id="KW-1003">Cell membrane</keyword>
<dbReference type="InterPro" id="IPR003660">
    <property type="entry name" value="HAMP_dom"/>
</dbReference>
<evidence type="ECO:0000256" key="1">
    <source>
        <dbReference type="ARBA" id="ARBA00000085"/>
    </source>
</evidence>
<feature type="domain" description="HAMP" evidence="17">
    <location>
        <begin position="192"/>
        <end position="244"/>
    </location>
</feature>
<keyword evidence="8" id="KW-0547">Nucleotide-binding</keyword>
<sequence>MVAMIFAIVSVNLKNDVFQQRVSQIEQDAAVRFSIAQSTFSQAAVSTVDQAQQVAGSVISEARTSAQGARGVGVILLRAPSDQGPLAINEVMVMDDFSPDVITPELRTEVQKSAGKKQFWQSVTLADSNGGTSPGIVVGKTLNLPLVHQYEMYVVYSLAGEQATVSSLLRSVLAGSIGLLIFLGVLIWMVTYRLLGPVQRTALAAKRLAEGEFDVRVEVQGEDELAVLGSSFNEMAQSLQTTIDEYDELAKLQQRFVSDVSHELRTPLTTIKMAGDMIYDSREDFDLPAKRSAELLHDQVERFETMLADLLEISRYDAQAQLPEFEFIDLVELCEQVISDAEPISKRLKVPVILRGPQLPVRAEADEKRIERIIRNLVLNAVEHAEGNPVIVSIGETDNAVSVRVRDYGVGMTPEVAAQVFNRFYRADPARARTTGGTGLGLSIAKEDARLHGGFLEAQGEPGMGSAFMLTIPRLHGNQLQERALTLWEEGPIVPKMAAWSARPAAVPTQFNAENWTETAVRASTNEALRVETEPVENRKELGDA</sequence>
<name>A0A1Q5PKW8_9ACTO</name>
<dbReference type="SMART" id="SM00304">
    <property type="entry name" value="HAMP"/>
    <property type="match status" value="1"/>
</dbReference>
<dbReference type="NCBIfam" id="NF040691">
    <property type="entry name" value="MtrAB_MtrB"/>
    <property type="match status" value="1"/>
</dbReference>
<dbReference type="CDD" id="cd00075">
    <property type="entry name" value="HATPase"/>
    <property type="match status" value="1"/>
</dbReference>
<dbReference type="InterPro" id="IPR004358">
    <property type="entry name" value="Sig_transdc_His_kin-like_C"/>
</dbReference>
<comment type="subcellular location">
    <subcellularLocation>
        <location evidence="2">Cell membrane</location>
        <topology evidence="2">Multi-pass membrane protein</topology>
    </subcellularLocation>
</comment>
<keyword evidence="10" id="KW-0067">ATP-binding</keyword>
<keyword evidence="6" id="KW-0808">Transferase</keyword>
<dbReference type="STRING" id="1921764.BSR28_07675"/>
<dbReference type="PROSITE" id="PS50885">
    <property type="entry name" value="HAMP"/>
    <property type="match status" value="1"/>
</dbReference>
<evidence type="ECO:0000256" key="14">
    <source>
        <dbReference type="ARBA" id="ARBA00035305"/>
    </source>
</evidence>
<dbReference type="EMBL" id="MQSV01000004">
    <property type="protein sequence ID" value="OKL47283.1"/>
    <property type="molecule type" value="Genomic_DNA"/>
</dbReference>
<evidence type="ECO:0000256" key="4">
    <source>
        <dbReference type="ARBA" id="ARBA00022475"/>
    </source>
</evidence>
<keyword evidence="19" id="KW-1185">Reference proteome</keyword>
<dbReference type="Pfam" id="PF00672">
    <property type="entry name" value="HAMP"/>
    <property type="match status" value="1"/>
</dbReference>
<protein>
    <recommendedName>
        <fullName evidence="14">Sensor histidine kinase MtrB</fullName>
        <ecNumber evidence="3">2.7.13.3</ecNumber>
    </recommendedName>
</protein>
<evidence type="ECO:0000256" key="3">
    <source>
        <dbReference type="ARBA" id="ARBA00012438"/>
    </source>
</evidence>
<evidence type="ECO:0000256" key="5">
    <source>
        <dbReference type="ARBA" id="ARBA00022553"/>
    </source>
</evidence>
<feature type="domain" description="Histidine kinase" evidence="16">
    <location>
        <begin position="259"/>
        <end position="476"/>
    </location>
</feature>
<dbReference type="Gene3D" id="6.10.340.10">
    <property type="match status" value="1"/>
</dbReference>
<dbReference type="GO" id="GO:0005886">
    <property type="term" value="C:plasma membrane"/>
    <property type="evidence" value="ECO:0007669"/>
    <property type="project" value="UniProtKB-SubCell"/>
</dbReference>
<dbReference type="EC" id="2.7.13.3" evidence="3"/>
<keyword evidence="13 15" id="KW-0472">Membrane</keyword>
<evidence type="ECO:0000313" key="19">
    <source>
        <dbReference type="Proteomes" id="UP000186785"/>
    </source>
</evidence>
<comment type="catalytic activity">
    <reaction evidence="1">
        <text>ATP + protein L-histidine = ADP + protein N-phospho-L-histidine.</text>
        <dbReference type="EC" id="2.7.13.3"/>
    </reaction>
</comment>
<evidence type="ECO:0000256" key="10">
    <source>
        <dbReference type="ARBA" id="ARBA00022840"/>
    </source>
</evidence>
<dbReference type="FunFam" id="1.10.287.130:FF:000010">
    <property type="entry name" value="Two-component sensor histidine kinase"/>
    <property type="match status" value="1"/>
</dbReference>
<dbReference type="Proteomes" id="UP000186785">
    <property type="component" value="Unassembled WGS sequence"/>
</dbReference>
<dbReference type="InterPro" id="IPR005467">
    <property type="entry name" value="His_kinase_dom"/>
</dbReference>
<feature type="transmembrane region" description="Helical" evidence="15">
    <location>
        <begin position="168"/>
        <end position="190"/>
    </location>
</feature>
<dbReference type="CDD" id="cd00082">
    <property type="entry name" value="HisKA"/>
    <property type="match status" value="1"/>
</dbReference>
<organism evidence="18 19">
    <name type="scientific">Boudabousia liubingyangii</name>
    <dbReference type="NCBI Taxonomy" id="1921764"/>
    <lineage>
        <taxon>Bacteria</taxon>
        <taxon>Bacillati</taxon>
        <taxon>Actinomycetota</taxon>
        <taxon>Actinomycetes</taxon>
        <taxon>Actinomycetales</taxon>
        <taxon>Actinomycetaceae</taxon>
        <taxon>Boudabousia</taxon>
    </lineage>
</organism>
<proteinExistence type="predicted"/>
<dbReference type="GO" id="GO:0005524">
    <property type="term" value="F:ATP binding"/>
    <property type="evidence" value="ECO:0007669"/>
    <property type="project" value="UniProtKB-KW"/>
</dbReference>
<dbReference type="InterPro" id="IPR050398">
    <property type="entry name" value="HssS/ArlS-like"/>
</dbReference>
<comment type="caution">
    <text evidence="18">The sequence shown here is derived from an EMBL/GenBank/DDBJ whole genome shotgun (WGS) entry which is preliminary data.</text>
</comment>
<dbReference type="Gene3D" id="1.10.287.130">
    <property type="match status" value="1"/>
</dbReference>
<evidence type="ECO:0000256" key="11">
    <source>
        <dbReference type="ARBA" id="ARBA00022989"/>
    </source>
</evidence>
<keyword evidence="11 15" id="KW-1133">Transmembrane helix</keyword>
<dbReference type="SUPFAM" id="SSF47384">
    <property type="entry name" value="Homodimeric domain of signal transducing histidine kinase"/>
    <property type="match status" value="1"/>
</dbReference>
<dbReference type="InterPro" id="IPR036890">
    <property type="entry name" value="HATPase_C_sf"/>
</dbReference>
<dbReference type="InterPro" id="IPR003661">
    <property type="entry name" value="HisK_dim/P_dom"/>
</dbReference>
<dbReference type="AlphaFoldDB" id="A0A1Q5PKW8"/>
<evidence type="ECO:0000256" key="15">
    <source>
        <dbReference type="SAM" id="Phobius"/>
    </source>
</evidence>
<evidence type="ECO:0000256" key="8">
    <source>
        <dbReference type="ARBA" id="ARBA00022741"/>
    </source>
</evidence>
<dbReference type="SMART" id="SM00388">
    <property type="entry name" value="HisKA"/>
    <property type="match status" value="1"/>
</dbReference>
<dbReference type="PROSITE" id="PS50109">
    <property type="entry name" value="HIS_KIN"/>
    <property type="match status" value="1"/>
</dbReference>
<evidence type="ECO:0000256" key="6">
    <source>
        <dbReference type="ARBA" id="ARBA00022679"/>
    </source>
</evidence>
<dbReference type="GO" id="GO:0000155">
    <property type="term" value="F:phosphorelay sensor kinase activity"/>
    <property type="evidence" value="ECO:0007669"/>
    <property type="project" value="InterPro"/>
</dbReference>
<dbReference type="Pfam" id="PF02518">
    <property type="entry name" value="HATPase_c"/>
    <property type="match status" value="1"/>
</dbReference>
<evidence type="ECO:0000256" key="12">
    <source>
        <dbReference type="ARBA" id="ARBA00023012"/>
    </source>
</evidence>
<dbReference type="SUPFAM" id="SSF55874">
    <property type="entry name" value="ATPase domain of HSP90 chaperone/DNA topoisomerase II/histidine kinase"/>
    <property type="match status" value="1"/>
</dbReference>
<gene>
    <name evidence="18" type="ORF">BSR29_06605</name>
</gene>
<evidence type="ECO:0000256" key="13">
    <source>
        <dbReference type="ARBA" id="ARBA00023136"/>
    </source>
</evidence>
<evidence type="ECO:0000313" key="18">
    <source>
        <dbReference type="EMBL" id="OKL47283.1"/>
    </source>
</evidence>
<dbReference type="SUPFAM" id="SSF158472">
    <property type="entry name" value="HAMP domain-like"/>
    <property type="match status" value="1"/>
</dbReference>
<evidence type="ECO:0000256" key="9">
    <source>
        <dbReference type="ARBA" id="ARBA00022777"/>
    </source>
</evidence>
<dbReference type="FunFam" id="3.30.565.10:FF:000013">
    <property type="entry name" value="Two-component sensor histidine kinase"/>
    <property type="match status" value="1"/>
</dbReference>
<dbReference type="InterPro" id="IPR036097">
    <property type="entry name" value="HisK_dim/P_sf"/>
</dbReference>
<accession>A0A1Q5PKW8</accession>
<dbReference type="InterPro" id="IPR047669">
    <property type="entry name" value="MtrAB_MtrB"/>
</dbReference>
<keyword evidence="12" id="KW-0902">Two-component regulatory system</keyword>
<keyword evidence="9" id="KW-0418">Kinase</keyword>
<dbReference type="Pfam" id="PF00512">
    <property type="entry name" value="HisKA"/>
    <property type="match status" value="1"/>
</dbReference>
<evidence type="ECO:0000256" key="2">
    <source>
        <dbReference type="ARBA" id="ARBA00004651"/>
    </source>
</evidence>
<dbReference type="PRINTS" id="PR00344">
    <property type="entry name" value="BCTRLSENSOR"/>
</dbReference>
<dbReference type="Gene3D" id="3.30.565.10">
    <property type="entry name" value="Histidine kinase-like ATPase, C-terminal domain"/>
    <property type="match status" value="1"/>
</dbReference>
<evidence type="ECO:0000256" key="7">
    <source>
        <dbReference type="ARBA" id="ARBA00022692"/>
    </source>
</evidence>
<dbReference type="InterPro" id="IPR003594">
    <property type="entry name" value="HATPase_dom"/>
</dbReference>
<dbReference type="PANTHER" id="PTHR45528:SF1">
    <property type="entry name" value="SENSOR HISTIDINE KINASE CPXA"/>
    <property type="match status" value="1"/>
</dbReference>
<evidence type="ECO:0000259" key="17">
    <source>
        <dbReference type="PROSITE" id="PS50885"/>
    </source>
</evidence>
<dbReference type="SMART" id="SM00387">
    <property type="entry name" value="HATPase_c"/>
    <property type="match status" value="1"/>
</dbReference>
<keyword evidence="7 15" id="KW-0812">Transmembrane</keyword>